<evidence type="ECO:0000313" key="6">
    <source>
        <dbReference type="Proteomes" id="UP001459277"/>
    </source>
</evidence>
<comment type="catalytic activity">
    <reaction evidence="1">
        <text>ATP + H2O = ADP + phosphate + H(+)</text>
        <dbReference type="Rhea" id="RHEA:13065"/>
        <dbReference type="ChEBI" id="CHEBI:15377"/>
        <dbReference type="ChEBI" id="CHEBI:15378"/>
        <dbReference type="ChEBI" id="CHEBI:30616"/>
        <dbReference type="ChEBI" id="CHEBI:43474"/>
        <dbReference type="ChEBI" id="CHEBI:456216"/>
        <dbReference type="EC" id="5.6.2.3"/>
    </reaction>
</comment>
<evidence type="ECO:0000259" key="4">
    <source>
        <dbReference type="Pfam" id="PF21530"/>
    </source>
</evidence>
<dbReference type="SUPFAM" id="SSF52540">
    <property type="entry name" value="P-loop containing nucleoside triphosphate hydrolases"/>
    <property type="match status" value="2"/>
</dbReference>
<name>A0AAW2CI19_9ROSI</name>
<dbReference type="GO" id="GO:0006310">
    <property type="term" value="P:DNA recombination"/>
    <property type="evidence" value="ECO:0007669"/>
    <property type="project" value="UniProtKB-KW"/>
</dbReference>
<dbReference type="PANTHER" id="PTHR10492">
    <property type="match status" value="1"/>
</dbReference>
<evidence type="ECO:0000259" key="3">
    <source>
        <dbReference type="Pfam" id="PF12776"/>
    </source>
</evidence>
<dbReference type="Pfam" id="PF05970">
    <property type="entry name" value="PIF1"/>
    <property type="match status" value="2"/>
</dbReference>
<dbReference type="GO" id="GO:0005524">
    <property type="term" value="F:ATP binding"/>
    <property type="evidence" value="ECO:0007669"/>
    <property type="project" value="UniProtKB-KW"/>
</dbReference>
<keyword evidence="1" id="KW-0233">DNA recombination</keyword>
<dbReference type="Proteomes" id="UP001459277">
    <property type="component" value="Unassembled WGS sequence"/>
</dbReference>
<organism evidence="5 6">
    <name type="scientific">Lithocarpus litseifolius</name>
    <dbReference type="NCBI Taxonomy" id="425828"/>
    <lineage>
        <taxon>Eukaryota</taxon>
        <taxon>Viridiplantae</taxon>
        <taxon>Streptophyta</taxon>
        <taxon>Embryophyta</taxon>
        <taxon>Tracheophyta</taxon>
        <taxon>Spermatophyta</taxon>
        <taxon>Magnoliopsida</taxon>
        <taxon>eudicotyledons</taxon>
        <taxon>Gunneridae</taxon>
        <taxon>Pentapetalae</taxon>
        <taxon>rosids</taxon>
        <taxon>fabids</taxon>
        <taxon>Fagales</taxon>
        <taxon>Fagaceae</taxon>
        <taxon>Lithocarpus</taxon>
    </lineage>
</organism>
<dbReference type="GO" id="GO:0016787">
    <property type="term" value="F:hydrolase activity"/>
    <property type="evidence" value="ECO:0007669"/>
    <property type="project" value="UniProtKB-KW"/>
</dbReference>
<dbReference type="Pfam" id="PF21530">
    <property type="entry name" value="Pif1_2B_dom"/>
    <property type="match status" value="1"/>
</dbReference>
<dbReference type="AlphaFoldDB" id="A0AAW2CI19"/>
<protein>
    <recommendedName>
        <fullName evidence="1">ATP-dependent DNA helicase</fullName>
        <ecNumber evidence="1">5.6.2.3</ecNumber>
    </recommendedName>
</protein>
<evidence type="ECO:0000256" key="1">
    <source>
        <dbReference type="RuleBase" id="RU363044"/>
    </source>
</evidence>
<accession>A0AAW2CI19</accession>
<sequence length="659" mass="75010">MVEDYPSTSITIETRCTNKLLNDLEALLLQHGKHITEYDLPISTEECDNASTIPRLIQDELTVPNVDEELTLIEKLNNDQKVTYETIMTVIDRKENMIFFIDRPRGTGKTFLYHTILTTLRKAGHIAIVIATSSIAATLLPGGRIAHSRRATIIIWDEAPMVNRHALESLDRTFKDIMEVNLPFGGKVLILGGDFCQILLVVPKGTKAEMIDACIVKSPLWKDVKMLHLKQNMRSVNDKEFAEYIQRIGDGNEPFIMDDLIKLPPSMAMQWEGQHSIYNLIDQVFPSLQEHANDAGYMVDRALLTLINDDVEHLNAKIISQFPGDEFMLHSFDEVEGDTQHLYQQEFLNSISLGGLPPHILRLKKGAPIMLLRNIDPKAGLCNGTRLICRGCFNNVIDAEILTGQYVGTRVFLLRIPLKTIENIHLPFVMIRRQFFVRLSFAITINKVQGQTIPTVGIYLPDHVFSHGQLYVALSRGVSQSTTKLLVQKGTIPEEEGRMPNSNVRTESTMLNNGVHVVPTAHWENWKDDQSILNMEAIDNKVAHELNEVEDLKLWPPVIEKLFIDIMVEEQAKGNMKTGVFKKRTWKKIRNELNARANRCFGMQQLETKFNRLRKKHETIYQDLRNSGMGWDFKTNTVIASDEVWADVLAISVLFVQLH</sequence>
<keyword evidence="1" id="KW-0547">Nucleotide-binding</keyword>
<dbReference type="InterPro" id="IPR010285">
    <property type="entry name" value="DNA_helicase_pif1-like_DEAD"/>
</dbReference>
<reference evidence="5 6" key="1">
    <citation type="submission" date="2024-01" db="EMBL/GenBank/DDBJ databases">
        <title>A telomere-to-telomere, gap-free genome of sweet tea (Lithocarpus litseifolius).</title>
        <authorList>
            <person name="Zhou J."/>
        </authorList>
    </citation>
    <scope>NUCLEOTIDE SEQUENCE [LARGE SCALE GENOMIC DNA]</scope>
    <source>
        <strain evidence="5">Zhou-2022a</strain>
        <tissue evidence="5">Leaf</tissue>
    </source>
</reference>
<evidence type="ECO:0000259" key="2">
    <source>
        <dbReference type="Pfam" id="PF05970"/>
    </source>
</evidence>
<comment type="cofactor">
    <cofactor evidence="1">
        <name>Mg(2+)</name>
        <dbReference type="ChEBI" id="CHEBI:18420"/>
    </cofactor>
</comment>
<dbReference type="CDD" id="cd18809">
    <property type="entry name" value="SF1_C_RecD"/>
    <property type="match status" value="1"/>
</dbReference>
<dbReference type="PANTHER" id="PTHR10492:SF101">
    <property type="entry name" value="ATP-DEPENDENT DNA HELICASE"/>
    <property type="match status" value="1"/>
</dbReference>
<comment type="similarity">
    <text evidence="1">Belongs to the helicase family.</text>
</comment>
<feature type="domain" description="DNA helicase Pif1-like DEAD-box helicase" evidence="2">
    <location>
        <begin position="75"/>
        <end position="149"/>
    </location>
</feature>
<keyword evidence="1" id="KW-0067">ATP-binding</keyword>
<keyword evidence="1" id="KW-0227">DNA damage</keyword>
<feature type="domain" description="Myb/SANT-like" evidence="3">
    <location>
        <begin position="555"/>
        <end position="647"/>
    </location>
</feature>
<dbReference type="InterPro" id="IPR027417">
    <property type="entry name" value="P-loop_NTPase"/>
</dbReference>
<dbReference type="EC" id="5.6.2.3" evidence="1"/>
<keyword evidence="1" id="KW-0378">Hydrolase</keyword>
<dbReference type="Pfam" id="PF12776">
    <property type="entry name" value="Myb_DNA-bind_3"/>
    <property type="match status" value="1"/>
</dbReference>
<keyword evidence="1" id="KW-0234">DNA repair</keyword>
<dbReference type="EMBL" id="JAZDWU010000007">
    <property type="protein sequence ID" value="KAK9997378.1"/>
    <property type="molecule type" value="Genomic_DNA"/>
</dbReference>
<gene>
    <name evidence="5" type="ORF">SO802_022064</name>
</gene>
<dbReference type="GO" id="GO:0000723">
    <property type="term" value="P:telomere maintenance"/>
    <property type="evidence" value="ECO:0007669"/>
    <property type="project" value="InterPro"/>
</dbReference>
<keyword evidence="6" id="KW-1185">Reference proteome</keyword>
<dbReference type="GO" id="GO:0043139">
    <property type="term" value="F:5'-3' DNA helicase activity"/>
    <property type="evidence" value="ECO:0007669"/>
    <property type="project" value="UniProtKB-EC"/>
</dbReference>
<dbReference type="Gene3D" id="3.40.50.300">
    <property type="entry name" value="P-loop containing nucleotide triphosphate hydrolases"/>
    <property type="match status" value="2"/>
</dbReference>
<feature type="domain" description="DNA helicase Pif1-like 2B" evidence="4">
    <location>
        <begin position="346"/>
        <end position="388"/>
    </location>
</feature>
<dbReference type="FunFam" id="3.40.50.300:FF:002884">
    <property type="entry name" value="ATP-dependent DNA helicase"/>
    <property type="match status" value="1"/>
</dbReference>
<dbReference type="InterPro" id="IPR049163">
    <property type="entry name" value="Pif1-like_2B_dom"/>
</dbReference>
<evidence type="ECO:0000313" key="5">
    <source>
        <dbReference type="EMBL" id="KAK9997378.1"/>
    </source>
</evidence>
<feature type="domain" description="DNA helicase Pif1-like DEAD-box helicase" evidence="2">
    <location>
        <begin position="150"/>
        <end position="253"/>
    </location>
</feature>
<proteinExistence type="inferred from homology"/>
<dbReference type="InterPro" id="IPR024752">
    <property type="entry name" value="Myb/SANT-like_dom"/>
</dbReference>
<comment type="caution">
    <text evidence="5">The sequence shown here is derived from an EMBL/GenBank/DDBJ whole genome shotgun (WGS) entry which is preliminary data.</text>
</comment>
<keyword evidence="1" id="KW-0347">Helicase</keyword>
<dbReference type="GO" id="GO:0006281">
    <property type="term" value="P:DNA repair"/>
    <property type="evidence" value="ECO:0007669"/>
    <property type="project" value="UniProtKB-KW"/>
</dbReference>